<dbReference type="AlphaFoldDB" id="A0A829HKN4"/>
<dbReference type="InterPro" id="IPR052723">
    <property type="entry name" value="Acyl-CoA_thioesterase_PaaI"/>
</dbReference>
<dbReference type="Gene3D" id="3.10.129.10">
    <property type="entry name" value="Hotdog Thioesterase"/>
    <property type="match status" value="1"/>
</dbReference>
<organism evidence="3 4">
    <name type="scientific">Acinetobacter gyllenbergii CIP 110306 = MTCC 11365</name>
    <dbReference type="NCBI Taxonomy" id="1217657"/>
    <lineage>
        <taxon>Bacteria</taxon>
        <taxon>Pseudomonadati</taxon>
        <taxon>Pseudomonadota</taxon>
        <taxon>Gammaproteobacteria</taxon>
        <taxon>Moraxellales</taxon>
        <taxon>Moraxellaceae</taxon>
        <taxon>Acinetobacter</taxon>
    </lineage>
</organism>
<dbReference type="InterPro" id="IPR029069">
    <property type="entry name" value="HotDog_dom_sf"/>
</dbReference>
<evidence type="ECO:0000256" key="1">
    <source>
        <dbReference type="ARBA" id="ARBA00022801"/>
    </source>
</evidence>
<dbReference type="NCBIfam" id="TIGR02286">
    <property type="entry name" value="PaaD"/>
    <property type="match status" value="1"/>
</dbReference>
<evidence type="ECO:0000313" key="3">
    <source>
        <dbReference type="EMBL" id="EPF89217.1"/>
    </source>
</evidence>
<comment type="caution">
    <text evidence="3">The sequence shown here is derived from an EMBL/GenBank/DDBJ whole genome shotgun (WGS) entry which is preliminary data.</text>
</comment>
<dbReference type="Proteomes" id="UP000014523">
    <property type="component" value="Unassembled WGS sequence"/>
</dbReference>
<evidence type="ECO:0000313" key="4">
    <source>
        <dbReference type="Proteomes" id="UP000014523"/>
    </source>
</evidence>
<dbReference type="RefSeq" id="WP_016541265.1">
    <property type="nucleotide sequence ID" value="NZ_ASQH01000008.1"/>
</dbReference>
<evidence type="ECO:0000259" key="2">
    <source>
        <dbReference type="Pfam" id="PF03061"/>
    </source>
</evidence>
<reference evidence="3 4" key="1">
    <citation type="submission" date="2013-06" db="EMBL/GenBank/DDBJ databases">
        <title>The Genome Sequence of Acinetobacter gyllenbergii CIP 110306.</title>
        <authorList>
            <consortium name="The Broad Institute Genome Sequencing Platform"/>
            <consortium name="The Broad Institute Genome Sequencing Center for Infectious Disease"/>
            <person name="Cerqueira G."/>
            <person name="Feldgarden M."/>
            <person name="Courvalin P."/>
            <person name="Perichon B."/>
            <person name="Grillot-Courvalin C."/>
            <person name="Clermont D."/>
            <person name="Rocha E."/>
            <person name="Yoon E.-J."/>
            <person name="Nemec A."/>
            <person name="Young S.K."/>
            <person name="Zeng Q."/>
            <person name="Gargeya S."/>
            <person name="Fitzgerald M."/>
            <person name="Abouelleil A."/>
            <person name="Alvarado L."/>
            <person name="Berlin A.M."/>
            <person name="Chapman S.B."/>
            <person name="Dewar J."/>
            <person name="Goldberg J."/>
            <person name="Griggs A."/>
            <person name="Gujja S."/>
            <person name="Hansen M."/>
            <person name="Howarth C."/>
            <person name="Imamovic A."/>
            <person name="Larimer J."/>
            <person name="McCowan C."/>
            <person name="Murphy C."/>
            <person name="Pearson M."/>
            <person name="Priest M."/>
            <person name="Roberts A."/>
            <person name="Saif S."/>
            <person name="Shea T."/>
            <person name="Sykes S."/>
            <person name="Wortman J."/>
            <person name="Nusbaum C."/>
            <person name="Birren B."/>
        </authorList>
    </citation>
    <scope>NUCLEOTIDE SEQUENCE [LARGE SCALE GENOMIC DNA]</scope>
    <source>
        <strain evidence="3 4">CIP 110306</strain>
    </source>
</reference>
<sequence length="127" mass="13511">MNALFQQDAVMQMIGAKLTASGHRSAAVSLTVKENHTQGHGTCHGAIIFAIADSAFAIACNSEQPAVGQHCNISYIKPGKIGDTLTATASFKAPSGRSEIYDITIANQHNEIIAEFRGISRLVTKQK</sequence>
<protein>
    <submittedName>
        <fullName evidence="3">Phenylacetic acid degradation protein PaaD</fullName>
    </submittedName>
</protein>
<gene>
    <name evidence="3" type="ORF">F957_01066</name>
</gene>
<dbReference type="PANTHER" id="PTHR42856:SF1">
    <property type="entry name" value="ACYL-COENZYME A THIOESTERASE PAAI"/>
    <property type="match status" value="1"/>
</dbReference>
<dbReference type="InterPro" id="IPR006683">
    <property type="entry name" value="Thioestr_dom"/>
</dbReference>
<keyword evidence="1" id="KW-0378">Hydrolase</keyword>
<feature type="domain" description="Thioesterase" evidence="2">
    <location>
        <begin position="40"/>
        <end position="110"/>
    </location>
</feature>
<dbReference type="SUPFAM" id="SSF54637">
    <property type="entry name" value="Thioesterase/thiol ester dehydrase-isomerase"/>
    <property type="match status" value="1"/>
</dbReference>
<dbReference type="CDD" id="cd03443">
    <property type="entry name" value="PaaI_thioesterase"/>
    <property type="match status" value="1"/>
</dbReference>
<dbReference type="PANTHER" id="PTHR42856">
    <property type="entry name" value="ACYL-COENZYME A THIOESTERASE PAAI"/>
    <property type="match status" value="1"/>
</dbReference>
<name>A0A829HKN4_9GAMM</name>
<proteinExistence type="predicted"/>
<dbReference type="InterPro" id="IPR003736">
    <property type="entry name" value="PAAI_dom"/>
</dbReference>
<accession>A0A829HKN4</accession>
<dbReference type="GO" id="GO:0016289">
    <property type="term" value="F:acyl-CoA hydrolase activity"/>
    <property type="evidence" value="ECO:0007669"/>
    <property type="project" value="TreeGrafter"/>
</dbReference>
<dbReference type="Pfam" id="PF03061">
    <property type="entry name" value="4HBT"/>
    <property type="match status" value="1"/>
</dbReference>
<dbReference type="GeneID" id="99060847"/>
<dbReference type="NCBIfam" id="TIGR00369">
    <property type="entry name" value="unchar_dom_1"/>
    <property type="match status" value="1"/>
</dbReference>
<dbReference type="InterPro" id="IPR011973">
    <property type="entry name" value="PaaD"/>
</dbReference>
<dbReference type="EMBL" id="ATGG01000010">
    <property type="protein sequence ID" value="EPF89217.1"/>
    <property type="molecule type" value="Genomic_DNA"/>
</dbReference>
<keyword evidence="4" id="KW-1185">Reference proteome</keyword>